<proteinExistence type="inferred from homology"/>
<dbReference type="Gene3D" id="3.20.90.10">
    <property type="entry name" value="Tubby Protein, Chain A"/>
    <property type="match status" value="1"/>
</dbReference>
<dbReference type="PANTHER" id="PTHR16517:SF50">
    <property type="entry name" value="TUBBY-LIKE F-BOX PROTEIN 7"/>
    <property type="match status" value="1"/>
</dbReference>
<dbReference type="AlphaFoldDB" id="A0AAD8NEC8"/>
<evidence type="ECO:0000313" key="5">
    <source>
        <dbReference type="Proteomes" id="UP001237642"/>
    </source>
</evidence>
<evidence type="ECO:0000313" key="4">
    <source>
        <dbReference type="EMBL" id="KAK1405076.1"/>
    </source>
</evidence>
<dbReference type="PANTHER" id="PTHR16517">
    <property type="entry name" value="TUBBY-RELATED"/>
    <property type="match status" value="1"/>
</dbReference>
<keyword evidence="5" id="KW-1185">Reference proteome</keyword>
<dbReference type="Proteomes" id="UP001237642">
    <property type="component" value="Unassembled WGS sequence"/>
</dbReference>
<protein>
    <submittedName>
        <fullName evidence="4">Tubby-like F-box protein</fullName>
    </submittedName>
</protein>
<dbReference type="SUPFAM" id="SSF54518">
    <property type="entry name" value="Tubby C-terminal domain-like"/>
    <property type="match status" value="1"/>
</dbReference>
<dbReference type="InterPro" id="IPR001810">
    <property type="entry name" value="F-box_dom"/>
</dbReference>
<feature type="domain" description="Tubby C-terminal" evidence="3">
    <location>
        <begin position="117"/>
        <end position="349"/>
    </location>
</feature>
<dbReference type="InterPro" id="IPR025659">
    <property type="entry name" value="Tubby-like_C"/>
</dbReference>
<gene>
    <name evidence="4" type="ORF">POM88_004681</name>
</gene>
<dbReference type="Pfam" id="PF01167">
    <property type="entry name" value="Tub"/>
    <property type="match status" value="1"/>
</dbReference>
<evidence type="ECO:0000259" key="3">
    <source>
        <dbReference type="Pfam" id="PF01167"/>
    </source>
</evidence>
<reference evidence="4" key="1">
    <citation type="submission" date="2023-02" db="EMBL/GenBank/DDBJ databases">
        <title>Genome of toxic invasive species Heracleum sosnowskyi carries increased number of genes despite the absence of recent whole-genome duplications.</title>
        <authorList>
            <person name="Schelkunov M."/>
            <person name="Shtratnikova V."/>
            <person name="Makarenko M."/>
            <person name="Klepikova A."/>
            <person name="Omelchenko D."/>
            <person name="Novikova G."/>
            <person name="Obukhova E."/>
            <person name="Bogdanov V."/>
            <person name="Penin A."/>
            <person name="Logacheva M."/>
        </authorList>
    </citation>
    <scope>NUCLEOTIDE SEQUENCE</scope>
    <source>
        <strain evidence="4">Hsosn_3</strain>
        <tissue evidence="4">Leaf</tissue>
    </source>
</reference>
<accession>A0AAD8NEC8</accession>
<sequence length="476" mass="53477">MSSQHQNKLFLWSRSLSFTIANSLRDFTFSHPVPVHTPIHRRDDDHRTVDDTGVSWSTMLPELLEQIIRRLDDSEYQWPQRRNVVVFACVCRRWRQVAKNIVTSPFHSGTITFPSCLKLPAPRELPLQCLVKRDEKNGTFRLFLALTPSFTDKGKFLLAARRHRHVAGREYIISLDAHDLSQGSNAYVGKISSDFFGTNFTIYDSKPPHSGAKPSSSRGGFRFASRQISPQVPAQNFEVGQILYKYYGKSGTPNRRMTCLLNCPCSDGTAAHRPQDDFNKKMPESAAFGQTSLINKLPTCLQCRFMCFHGRATIASETNFQLVATSDQSQPGGEGDEETVLLLFGKVGQASVDEDQFFSFRGSLIGVSPFVCIDVKVLSNSASEFSHDYWDMNGSKTPKSQRPPECSRDLDLLVADIQALSFQVGIISIEYKPRSTNEVAHLIAKISQVIKFEDLPDHISTRQVGHITVPSWLQVP</sequence>
<comment type="similarity">
    <text evidence="1">Belongs to the TUB family.</text>
</comment>
<reference evidence="4" key="2">
    <citation type="submission" date="2023-05" db="EMBL/GenBank/DDBJ databases">
        <authorList>
            <person name="Schelkunov M.I."/>
        </authorList>
    </citation>
    <scope>NUCLEOTIDE SEQUENCE</scope>
    <source>
        <strain evidence="4">Hsosn_3</strain>
        <tissue evidence="4">Leaf</tissue>
    </source>
</reference>
<comment type="caution">
    <text evidence="4">The sequence shown here is derived from an EMBL/GenBank/DDBJ whole genome shotgun (WGS) entry which is preliminary data.</text>
</comment>
<dbReference type="EMBL" id="JAUIZM010000001">
    <property type="protein sequence ID" value="KAK1405076.1"/>
    <property type="molecule type" value="Genomic_DNA"/>
</dbReference>
<name>A0AAD8NEC8_9APIA</name>
<feature type="domain" description="F-box" evidence="2">
    <location>
        <begin position="60"/>
        <end position="100"/>
    </location>
</feature>
<organism evidence="4 5">
    <name type="scientific">Heracleum sosnowskyi</name>
    <dbReference type="NCBI Taxonomy" id="360622"/>
    <lineage>
        <taxon>Eukaryota</taxon>
        <taxon>Viridiplantae</taxon>
        <taxon>Streptophyta</taxon>
        <taxon>Embryophyta</taxon>
        <taxon>Tracheophyta</taxon>
        <taxon>Spermatophyta</taxon>
        <taxon>Magnoliopsida</taxon>
        <taxon>eudicotyledons</taxon>
        <taxon>Gunneridae</taxon>
        <taxon>Pentapetalae</taxon>
        <taxon>asterids</taxon>
        <taxon>campanulids</taxon>
        <taxon>Apiales</taxon>
        <taxon>Apiaceae</taxon>
        <taxon>Apioideae</taxon>
        <taxon>apioid superclade</taxon>
        <taxon>Tordylieae</taxon>
        <taxon>Tordyliinae</taxon>
        <taxon>Heracleum</taxon>
    </lineage>
</organism>
<evidence type="ECO:0000256" key="1">
    <source>
        <dbReference type="ARBA" id="ARBA00007129"/>
    </source>
</evidence>
<evidence type="ECO:0000259" key="2">
    <source>
        <dbReference type="Pfam" id="PF00646"/>
    </source>
</evidence>
<dbReference type="Pfam" id="PF00646">
    <property type="entry name" value="F-box"/>
    <property type="match status" value="1"/>
</dbReference>
<dbReference type="InterPro" id="IPR000007">
    <property type="entry name" value="Tubby_C"/>
</dbReference>
<dbReference type="PRINTS" id="PR01573">
    <property type="entry name" value="SUPERTUBBY"/>
</dbReference>
<dbReference type="Gene3D" id="1.20.1280.50">
    <property type="match status" value="1"/>
</dbReference>